<accession>A0A928GGE7</accession>
<dbReference type="CDD" id="cd17253">
    <property type="entry name" value="RMtype1_S_Eco933I-TRD2-CR2_like"/>
    <property type="match status" value="1"/>
</dbReference>
<evidence type="ECO:0000256" key="2">
    <source>
        <dbReference type="ARBA" id="ARBA00022747"/>
    </source>
</evidence>
<dbReference type="InterPro" id="IPR044946">
    <property type="entry name" value="Restrct_endonuc_typeI_TRD_sf"/>
</dbReference>
<keyword evidence="3" id="KW-0238">DNA-binding</keyword>
<keyword evidence="4" id="KW-0812">Transmembrane</keyword>
<dbReference type="PANTHER" id="PTHR43140">
    <property type="entry name" value="TYPE-1 RESTRICTION ENZYME ECOKI SPECIFICITY PROTEIN"/>
    <property type="match status" value="1"/>
</dbReference>
<evidence type="ECO:0000256" key="4">
    <source>
        <dbReference type="SAM" id="Phobius"/>
    </source>
</evidence>
<comment type="similarity">
    <text evidence="1">Belongs to the type-I restriction system S methylase family.</text>
</comment>
<evidence type="ECO:0000256" key="1">
    <source>
        <dbReference type="ARBA" id="ARBA00010923"/>
    </source>
</evidence>
<dbReference type="Proteomes" id="UP000763088">
    <property type="component" value="Unassembled WGS sequence"/>
</dbReference>
<dbReference type="GO" id="GO:0009307">
    <property type="term" value="P:DNA restriction-modification system"/>
    <property type="evidence" value="ECO:0007669"/>
    <property type="project" value="UniProtKB-KW"/>
</dbReference>
<reference evidence="6" key="1">
    <citation type="submission" date="2019-04" db="EMBL/GenBank/DDBJ databases">
        <title>Evolution of Biomass-Degrading Anaerobic Consortia Revealed by Metagenomics.</title>
        <authorList>
            <person name="Peng X."/>
        </authorList>
    </citation>
    <scope>NUCLEOTIDE SEQUENCE</scope>
    <source>
        <strain evidence="6">SIG141</strain>
    </source>
</reference>
<dbReference type="Pfam" id="PF01420">
    <property type="entry name" value="Methylase_S"/>
    <property type="match status" value="2"/>
</dbReference>
<dbReference type="GO" id="GO:0003677">
    <property type="term" value="F:DNA binding"/>
    <property type="evidence" value="ECO:0007669"/>
    <property type="project" value="UniProtKB-KW"/>
</dbReference>
<keyword evidence="4" id="KW-0472">Membrane</keyword>
<evidence type="ECO:0000259" key="5">
    <source>
        <dbReference type="Pfam" id="PF01420"/>
    </source>
</evidence>
<keyword evidence="4" id="KW-1133">Transmembrane helix</keyword>
<feature type="domain" description="Type I restriction modification DNA specificity" evidence="5">
    <location>
        <begin position="69"/>
        <end position="239"/>
    </location>
</feature>
<dbReference type="EMBL" id="SUYD01000005">
    <property type="protein sequence ID" value="MBE6265937.1"/>
    <property type="molecule type" value="Genomic_DNA"/>
</dbReference>
<gene>
    <name evidence="6" type="ORF">E7102_05655</name>
</gene>
<dbReference type="PANTHER" id="PTHR43140:SF1">
    <property type="entry name" value="TYPE I RESTRICTION ENZYME ECOKI SPECIFICITY SUBUNIT"/>
    <property type="match status" value="1"/>
</dbReference>
<feature type="transmembrane region" description="Helical" evidence="4">
    <location>
        <begin position="163"/>
        <end position="185"/>
    </location>
</feature>
<protein>
    <recommendedName>
        <fullName evidence="5">Type I restriction modification DNA specificity domain-containing protein</fullName>
    </recommendedName>
</protein>
<dbReference type="SUPFAM" id="SSF116734">
    <property type="entry name" value="DNA methylase specificity domain"/>
    <property type="match status" value="2"/>
</dbReference>
<keyword evidence="2" id="KW-0680">Restriction system</keyword>
<sequence length="496" mass="56723">MTAKQLTDSILQLAIQGKLVPQNPDDEPASVLLDRIREEKKRLVKEGKLKKKDLEEIPISDDEIPFSIPESWEWVRLSQLCIRFSTGPFGTMVHKEDYVDSVGHPLVNPTNIKNGNVCSDGIKMVSDNKYEELSSYVLQRDDLILARRGDLSKIAIISELEEGWLAGTGAFFMHFIGGMFLPFFVRLYTTSYCQNYLLNQCVGGTMNNLNQKLLADFVVPMPPLDEQRRIVAKIEELLPLINEYGAANDELEQMNAELPEKLKKSILQEAIMGKLGTQDPNDEPASELLDRIREEKKQLVKAGVLKKKDLVETPVEDDEIPFEIPESWEWVRYKDIANCELGKTKNPNEPLVNLAPYLCAINVYWGRVDLTCLKEMPFSESERLKYSIKPGDMLICEGGEAGRTAIWTEEYKSVCYQNALHRVRFYSNLNAFFYMYQMFLYKSAGYLEDYIKGETIKHFVLGKLQSLPIPLPPLAEQHRIVEKIEALFAEVDHIEI</sequence>
<dbReference type="Gene3D" id="3.90.220.20">
    <property type="entry name" value="DNA methylase specificity domains"/>
    <property type="match status" value="2"/>
</dbReference>
<organism evidence="6 7">
    <name type="scientific">Xylanibacter ruminicola</name>
    <name type="common">Prevotella ruminicola</name>
    <dbReference type="NCBI Taxonomy" id="839"/>
    <lineage>
        <taxon>Bacteria</taxon>
        <taxon>Pseudomonadati</taxon>
        <taxon>Bacteroidota</taxon>
        <taxon>Bacteroidia</taxon>
        <taxon>Bacteroidales</taxon>
        <taxon>Prevotellaceae</taxon>
        <taxon>Xylanibacter</taxon>
    </lineage>
</organism>
<proteinExistence type="inferred from homology"/>
<dbReference type="AlphaFoldDB" id="A0A928GGE7"/>
<comment type="caution">
    <text evidence="6">The sequence shown here is derived from an EMBL/GenBank/DDBJ whole genome shotgun (WGS) entry which is preliminary data.</text>
</comment>
<dbReference type="InterPro" id="IPR051212">
    <property type="entry name" value="Type-I_RE_S_subunit"/>
</dbReference>
<evidence type="ECO:0000313" key="6">
    <source>
        <dbReference type="EMBL" id="MBE6265937.1"/>
    </source>
</evidence>
<name>A0A928GGE7_XYLRU</name>
<evidence type="ECO:0000256" key="3">
    <source>
        <dbReference type="ARBA" id="ARBA00023125"/>
    </source>
</evidence>
<feature type="domain" description="Type I restriction modification DNA specificity" evidence="5">
    <location>
        <begin position="325"/>
        <end position="489"/>
    </location>
</feature>
<evidence type="ECO:0000313" key="7">
    <source>
        <dbReference type="Proteomes" id="UP000763088"/>
    </source>
</evidence>
<dbReference type="InterPro" id="IPR000055">
    <property type="entry name" value="Restrct_endonuc_typeI_TRD"/>
</dbReference>